<dbReference type="GO" id="GO:0003677">
    <property type="term" value="F:DNA binding"/>
    <property type="evidence" value="ECO:0007669"/>
    <property type="project" value="UniProtKB-KW"/>
</dbReference>
<comment type="similarity">
    <text evidence="1">Belongs to the LysR transcriptional regulatory family.</text>
</comment>
<feature type="domain" description="HTH lysR-type" evidence="5">
    <location>
        <begin position="1"/>
        <end position="58"/>
    </location>
</feature>
<name>A0A1H2SH41_9RHOB</name>
<sequence>MDWDDLRVFLAVARAESLSAAGRRLGMDASTVGRRVARLETALGRVLFAKTPQGYAVTAEGAVLVAHAEAAEAAAAAAAESPGQGQLAGQLRIGAPDGCANYLLPQIAARLCADHPGLEIQIVALPRVFNLSRREADMAIAVSPPDRGRAAIQKITDYQLHLAGHADYLAAHPPIASRADLRGHRMIGYIQDMIFDRELDYLAETGSAHATLSSNSVSVQMQAIRAGAGLGIVHDFAIPFAPGVRRVLARDIALTRAFWLLRPADDRRSDRLNRLAEAVTHALRREVARLEALVAATEAARPDSRGA</sequence>
<dbReference type="RefSeq" id="WP_052176282.1">
    <property type="nucleotide sequence ID" value="NZ_FNNA01000001.1"/>
</dbReference>
<dbReference type="OrthoDB" id="9787460at2"/>
<dbReference type="SUPFAM" id="SSF53850">
    <property type="entry name" value="Periplasmic binding protein-like II"/>
    <property type="match status" value="1"/>
</dbReference>
<dbReference type="Proteomes" id="UP000182944">
    <property type="component" value="Unassembled WGS sequence"/>
</dbReference>
<keyword evidence="4" id="KW-0804">Transcription</keyword>
<accession>A0A1H2SH41</accession>
<dbReference type="InterPro" id="IPR036388">
    <property type="entry name" value="WH-like_DNA-bd_sf"/>
</dbReference>
<dbReference type="Pfam" id="PF00126">
    <property type="entry name" value="HTH_1"/>
    <property type="match status" value="1"/>
</dbReference>
<protein>
    <submittedName>
        <fullName evidence="6">Transcriptional regulator, LysR family</fullName>
    </submittedName>
</protein>
<evidence type="ECO:0000256" key="2">
    <source>
        <dbReference type="ARBA" id="ARBA00023015"/>
    </source>
</evidence>
<dbReference type="InterPro" id="IPR036390">
    <property type="entry name" value="WH_DNA-bd_sf"/>
</dbReference>
<dbReference type="PANTHER" id="PTHR30579">
    <property type="entry name" value="TRANSCRIPTIONAL REGULATOR"/>
    <property type="match status" value="1"/>
</dbReference>
<keyword evidence="3" id="KW-0238">DNA-binding</keyword>
<evidence type="ECO:0000256" key="4">
    <source>
        <dbReference type="ARBA" id="ARBA00023163"/>
    </source>
</evidence>
<dbReference type="CDD" id="cd05466">
    <property type="entry name" value="PBP2_LTTR_substrate"/>
    <property type="match status" value="1"/>
</dbReference>
<proteinExistence type="inferred from homology"/>
<evidence type="ECO:0000313" key="6">
    <source>
        <dbReference type="EMBL" id="SDW30838.1"/>
    </source>
</evidence>
<dbReference type="PANTHER" id="PTHR30579:SF3">
    <property type="entry name" value="TRANSCRIPTIONAL REGULATORY PROTEIN"/>
    <property type="match status" value="1"/>
</dbReference>
<evidence type="ECO:0000256" key="1">
    <source>
        <dbReference type="ARBA" id="ARBA00009437"/>
    </source>
</evidence>
<dbReference type="InterPro" id="IPR000847">
    <property type="entry name" value="LysR_HTH_N"/>
</dbReference>
<evidence type="ECO:0000256" key="3">
    <source>
        <dbReference type="ARBA" id="ARBA00023125"/>
    </source>
</evidence>
<gene>
    <name evidence="6" type="ORF">SAMN05444276_101622</name>
</gene>
<dbReference type="Gene3D" id="3.40.190.290">
    <property type="match status" value="1"/>
</dbReference>
<dbReference type="InterPro" id="IPR050176">
    <property type="entry name" value="LTTR"/>
</dbReference>
<dbReference type="EMBL" id="FNNA01000001">
    <property type="protein sequence ID" value="SDW30838.1"/>
    <property type="molecule type" value="Genomic_DNA"/>
</dbReference>
<dbReference type="PROSITE" id="PS50931">
    <property type="entry name" value="HTH_LYSR"/>
    <property type="match status" value="1"/>
</dbReference>
<keyword evidence="7" id="KW-1185">Reference proteome</keyword>
<dbReference type="Gene3D" id="1.10.10.10">
    <property type="entry name" value="Winged helix-like DNA-binding domain superfamily/Winged helix DNA-binding domain"/>
    <property type="match status" value="1"/>
</dbReference>
<keyword evidence="2" id="KW-0805">Transcription regulation</keyword>
<dbReference type="GO" id="GO:0003700">
    <property type="term" value="F:DNA-binding transcription factor activity"/>
    <property type="evidence" value="ECO:0007669"/>
    <property type="project" value="InterPro"/>
</dbReference>
<organism evidence="6 7">
    <name type="scientific">Paracoccus sanguinis</name>
    <dbReference type="NCBI Taxonomy" id="1545044"/>
    <lineage>
        <taxon>Bacteria</taxon>
        <taxon>Pseudomonadati</taxon>
        <taxon>Pseudomonadota</taxon>
        <taxon>Alphaproteobacteria</taxon>
        <taxon>Rhodobacterales</taxon>
        <taxon>Paracoccaceae</taxon>
        <taxon>Paracoccus</taxon>
    </lineage>
</organism>
<dbReference type="AlphaFoldDB" id="A0A1H2SH41"/>
<dbReference type="SUPFAM" id="SSF46785">
    <property type="entry name" value="Winged helix' DNA-binding domain"/>
    <property type="match status" value="1"/>
</dbReference>
<reference evidence="7" key="1">
    <citation type="submission" date="2016-10" db="EMBL/GenBank/DDBJ databases">
        <authorList>
            <person name="Varghese N."/>
            <person name="Submissions S."/>
        </authorList>
    </citation>
    <scope>NUCLEOTIDE SEQUENCE [LARGE SCALE GENOMIC DNA]</scope>
    <source>
        <strain evidence="7">DSM 29303</strain>
    </source>
</reference>
<dbReference type="Pfam" id="PF03466">
    <property type="entry name" value="LysR_substrate"/>
    <property type="match status" value="1"/>
</dbReference>
<dbReference type="InterPro" id="IPR005119">
    <property type="entry name" value="LysR_subst-bd"/>
</dbReference>
<evidence type="ECO:0000259" key="5">
    <source>
        <dbReference type="PROSITE" id="PS50931"/>
    </source>
</evidence>
<evidence type="ECO:0000313" key="7">
    <source>
        <dbReference type="Proteomes" id="UP000182944"/>
    </source>
</evidence>
<dbReference type="STRING" id="1545044.SAMN05444276_101622"/>